<name>A0A7J8SEL8_GOSDV</name>
<keyword evidence="2" id="KW-1185">Reference proteome</keyword>
<proteinExistence type="predicted"/>
<evidence type="ECO:0000313" key="2">
    <source>
        <dbReference type="Proteomes" id="UP000593561"/>
    </source>
</evidence>
<comment type="caution">
    <text evidence="1">The sequence shown here is derived from an EMBL/GenBank/DDBJ whole genome shotgun (WGS) entry which is preliminary data.</text>
</comment>
<sequence length="166" mass="18381">MGFSNRATGSKISTSAKSRGFAFVAFRDKKTTRDTTEGITGQNIDGRNIPRETAVYFEEETVGTTAVEEAEDLVVSKEAVTAEAVMVMVTQETALRRKSNRKVLSLGFKWAWTSMSWGLDLAVFRFSGSSTGWHLLKHKNVCSIIPCFRGGNNLKRQQHVIMGAKN</sequence>
<dbReference type="InterPro" id="IPR035979">
    <property type="entry name" value="RBD_domain_sf"/>
</dbReference>
<dbReference type="AlphaFoldDB" id="A0A7J8SEL8"/>
<dbReference type="Proteomes" id="UP000593561">
    <property type="component" value="Unassembled WGS sequence"/>
</dbReference>
<evidence type="ECO:0008006" key="3">
    <source>
        <dbReference type="Google" id="ProtNLM"/>
    </source>
</evidence>
<organism evidence="1 2">
    <name type="scientific">Gossypium davidsonii</name>
    <name type="common">Davidson's cotton</name>
    <name type="synonym">Gossypium klotzschianum subsp. davidsonii</name>
    <dbReference type="NCBI Taxonomy" id="34287"/>
    <lineage>
        <taxon>Eukaryota</taxon>
        <taxon>Viridiplantae</taxon>
        <taxon>Streptophyta</taxon>
        <taxon>Embryophyta</taxon>
        <taxon>Tracheophyta</taxon>
        <taxon>Spermatophyta</taxon>
        <taxon>Magnoliopsida</taxon>
        <taxon>eudicotyledons</taxon>
        <taxon>Gunneridae</taxon>
        <taxon>Pentapetalae</taxon>
        <taxon>rosids</taxon>
        <taxon>malvids</taxon>
        <taxon>Malvales</taxon>
        <taxon>Malvaceae</taxon>
        <taxon>Malvoideae</taxon>
        <taxon>Gossypium</taxon>
    </lineage>
</organism>
<accession>A0A7J8SEL8</accession>
<dbReference type="EMBL" id="JABFAC010000009">
    <property type="protein sequence ID" value="MBA0624016.1"/>
    <property type="molecule type" value="Genomic_DNA"/>
</dbReference>
<reference evidence="1 2" key="1">
    <citation type="journal article" date="2019" name="Genome Biol. Evol.">
        <title>Insights into the evolution of the New World diploid cottons (Gossypium, subgenus Houzingenia) based on genome sequencing.</title>
        <authorList>
            <person name="Grover C.E."/>
            <person name="Arick M.A. 2nd"/>
            <person name="Thrash A."/>
            <person name="Conover J.L."/>
            <person name="Sanders W.S."/>
            <person name="Peterson D.G."/>
            <person name="Frelichowski J.E."/>
            <person name="Scheffler J.A."/>
            <person name="Scheffler B.E."/>
            <person name="Wendel J.F."/>
        </authorList>
    </citation>
    <scope>NUCLEOTIDE SEQUENCE [LARGE SCALE GENOMIC DNA]</scope>
    <source>
        <strain evidence="1">27</strain>
        <tissue evidence="1">Leaf</tissue>
    </source>
</reference>
<evidence type="ECO:0000313" key="1">
    <source>
        <dbReference type="EMBL" id="MBA0624016.1"/>
    </source>
</evidence>
<gene>
    <name evidence="1" type="ORF">Godav_009429</name>
</gene>
<dbReference type="SUPFAM" id="SSF54928">
    <property type="entry name" value="RNA-binding domain, RBD"/>
    <property type="match status" value="1"/>
</dbReference>
<protein>
    <recommendedName>
        <fullName evidence="3">RRM domain-containing protein</fullName>
    </recommendedName>
</protein>
<dbReference type="GO" id="GO:0003676">
    <property type="term" value="F:nucleic acid binding"/>
    <property type="evidence" value="ECO:0007669"/>
    <property type="project" value="InterPro"/>
</dbReference>